<comment type="caution">
    <text evidence="7">The sequence shown here is derived from an EMBL/GenBank/DDBJ whole genome shotgun (WGS) entry which is preliminary data.</text>
</comment>
<keyword evidence="4" id="KW-0804">Transcription</keyword>
<evidence type="ECO:0000313" key="8">
    <source>
        <dbReference type="Proteomes" id="UP000480854"/>
    </source>
</evidence>
<evidence type="ECO:0000256" key="5">
    <source>
        <dbReference type="SAM" id="MobiDB-lite"/>
    </source>
</evidence>
<dbReference type="InterPro" id="IPR036388">
    <property type="entry name" value="WH-like_DNA-bd_sf"/>
</dbReference>
<dbReference type="Pfam" id="PF03466">
    <property type="entry name" value="LysR_substrate"/>
    <property type="match status" value="1"/>
</dbReference>
<comment type="similarity">
    <text evidence="1">Belongs to the LysR transcriptional regulatory family.</text>
</comment>
<dbReference type="PANTHER" id="PTHR30346:SF10">
    <property type="entry name" value="TRANSCRIPTIONAL REGULATOR OF OXIDATIVE STRESS OXYR"/>
    <property type="match status" value="1"/>
</dbReference>
<dbReference type="RefSeq" id="WP_149467133.1">
    <property type="nucleotide sequence ID" value="NZ_QOKW01000001.1"/>
</dbReference>
<dbReference type="AlphaFoldDB" id="A0A9W7NP04"/>
<name>A0A9W7NP04_9PROT</name>
<dbReference type="InterPro" id="IPR005119">
    <property type="entry name" value="LysR_subst-bd"/>
</dbReference>
<dbReference type="SUPFAM" id="SSF53850">
    <property type="entry name" value="Periplasmic binding protein-like II"/>
    <property type="match status" value="1"/>
</dbReference>
<evidence type="ECO:0000259" key="6">
    <source>
        <dbReference type="PROSITE" id="PS50931"/>
    </source>
</evidence>
<organism evidence="7 8">
    <name type="scientific">Roseomonas genomospecies 6</name>
    <dbReference type="NCBI Taxonomy" id="214106"/>
    <lineage>
        <taxon>Bacteria</taxon>
        <taxon>Pseudomonadati</taxon>
        <taxon>Pseudomonadota</taxon>
        <taxon>Alphaproteobacteria</taxon>
        <taxon>Acetobacterales</taxon>
        <taxon>Roseomonadaceae</taxon>
        <taxon>Roseomonas</taxon>
    </lineage>
</organism>
<dbReference type="PANTHER" id="PTHR30346">
    <property type="entry name" value="TRANSCRIPTIONAL DUAL REGULATOR HCAR-RELATED"/>
    <property type="match status" value="1"/>
</dbReference>
<dbReference type="GO" id="GO:0003700">
    <property type="term" value="F:DNA-binding transcription factor activity"/>
    <property type="evidence" value="ECO:0007669"/>
    <property type="project" value="InterPro"/>
</dbReference>
<reference evidence="7 8" key="1">
    <citation type="submission" date="2018-07" db="EMBL/GenBank/DDBJ databases">
        <title>Genome sequence of Azospirillum sp. ATCC 49961.</title>
        <authorList>
            <person name="Sant'Anna F.H."/>
            <person name="Baldani J.I."/>
            <person name="Zilli J.E."/>
            <person name="Reis V.M."/>
            <person name="Hartmann A."/>
            <person name="Cruz L."/>
            <person name="de Souza E.M."/>
            <person name="de Oliveira Pedrosa F."/>
            <person name="Passaglia L.M.P."/>
        </authorList>
    </citation>
    <scope>NUCLEOTIDE SEQUENCE [LARGE SCALE GENOMIC DNA]</scope>
    <source>
        <strain evidence="7 8">ATCC 49961</strain>
    </source>
</reference>
<dbReference type="SUPFAM" id="SSF46785">
    <property type="entry name" value="Winged helix' DNA-binding domain"/>
    <property type="match status" value="1"/>
</dbReference>
<proteinExistence type="inferred from homology"/>
<keyword evidence="2" id="KW-0805">Transcription regulation</keyword>
<accession>A0A9W7NP04</accession>
<evidence type="ECO:0000256" key="4">
    <source>
        <dbReference type="ARBA" id="ARBA00023163"/>
    </source>
</evidence>
<dbReference type="Proteomes" id="UP000480854">
    <property type="component" value="Unassembled WGS sequence"/>
</dbReference>
<dbReference type="InterPro" id="IPR036390">
    <property type="entry name" value="WH_DNA-bd_sf"/>
</dbReference>
<dbReference type="Gene3D" id="1.10.10.10">
    <property type="entry name" value="Winged helix-like DNA-binding domain superfamily/Winged helix DNA-binding domain"/>
    <property type="match status" value="1"/>
</dbReference>
<gene>
    <name evidence="7" type="ORF">DS843_01570</name>
</gene>
<sequence length="319" mass="34676">MKPLPTLRQLHYLVAVVDRCHFGKAAEACLVSQSTLSAGIQELENLLGAPLLERTRRTVLPTPLGREIADRARTVLKGAEELVDMARSVEDPMSGPLHLGVIPTIGPFLIPRVMPALRESFPKLKLFLREDQTARLLDRLDSGELDAAILALPYPSGDVESIDLAEDRFSVVCTPDHRLSRVTAPRPSDVTLEDLLLLEDGHCLRDHALAACSMEGARQSATFQGTSLHTLVQMVANGLGVTLLPQMALDSGILRGLDVVVRPLGGERPYRRIGLVWRRTSGRKETFRQLAAALKAEMARDNGPQAPANGDDAGVRDAA</sequence>
<dbReference type="OrthoDB" id="9775392at2"/>
<evidence type="ECO:0000313" key="7">
    <source>
        <dbReference type="EMBL" id="KAA0684153.1"/>
    </source>
</evidence>
<dbReference type="CDD" id="cd08411">
    <property type="entry name" value="PBP2_OxyR"/>
    <property type="match status" value="1"/>
</dbReference>
<dbReference type="GO" id="GO:0032993">
    <property type="term" value="C:protein-DNA complex"/>
    <property type="evidence" value="ECO:0007669"/>
    <property type="project" value="TreeGrafter"/>
</dbReference>
<keyword evidence="3" id="KW-0238">DNA-binding</keyword>
<dbReference type="PRINTS" id="PR00039">
    <property type="entry name" value="HTHLYSR"/>
</dbReference>
<keyword evidence="8" id="KW-1185">Reference proteome</keyword>
<dbReference type="Pfam" id="PF00126">
    <property type="entry name" value="HTH_1"/>
    <property type="match status" value="1"/>
</dbReference>
<evidence type="ECO:0000256" key="1">
    <source>
        <dbReference type="ARBA" id="ARBA00009437"/>
    </source>
</evidence>
<feature type="region of interest" description="Disordered" evidence="5">
    <location>
        <begin position="298"/>
        <end position="319"/>
    </location>
</feature>
<dbReference type="PROSITE" id="PS50931">
    <property type="entry name" value="HTH_LYSR"/>
    <property type="match status" value="1"/>
</dbReference>
<dbReference type="GO" id="GO:0003677">
    <property type="term" value="F:DNA binding"/>
    <property type="evidence" value="ECO:0007669"/>
    <property type="project" value="UniProtKB-KW"/>
</dbReference>
<protein>
    <submittedName>
        <fullName evidence="7">Hydrogen peroxide-inducible genes activator</fullName>
    </submittedName>
</protein>
<evidence type="ECO:0000256" key="3">
    <source>
        <dbReference type="ARBA" id="ARBA00023125"/>
    </source>
</evidence>
<dbReference type="EMBL" id="QOKW01000001">
    <property type="protein sequence ID" value="KAA0684153.1"/>
    <property type="molecule type" value="Genomic_DNA"/>
</dbReference>
<evidence type="ECO:0000256" key="2">
    <source>
        <dbReference type="ARBA" id="ARBA00023015"/>
    </source>
</evidence>
<dbReference type="FunFam" id="1.10.10.10:FF:000001">
    <property type="entry name" value="LysR family transcriptional regulator"/>
    <property type="match status" value="1"/>
</dbReference>
<dbReference type="Gene3D" id="3.40.190.10">
    <property type="entry name" value="Periplasmic binding protein-like II"/>
    <property type="match status" value="2"/>
</dbReference>
<dbReference type="InterPro" id="IPR000847">
    <property type="entry name" value="LysR_HTH_N"/>
</dbReference>
<feature type="domain" description="HTH lysR-type" evidence="6">
    <location>
        <begin position="5"/>
        <end position="62"/>
    </location>
</feature>